<proteinExistence type="predicted"/>
<gene>
    <name evidence="3" type="ORF">EB796_017856</name>
</gene>
<evidence type="ECO:0000259" key="2">
    <source>
        <dbReference type="PROSITE" id="PS50802"/>
    </source>
</evidence>
<dbReference type="OrthoDB" id="10064699at2759"/>
<dbReference type="Pfam" id="PF14555">
    <property type="entry name" value="UBA_4"/>
    <property type="match status" value="1"/>
</dbReference>
<feature type="region of interest" description="Disordered" evidence="1">
    <location>
        <begin position="1"/>
        <end position="33"/>
    </location>
</feature>
<organism evidence="3 4">
    <name type="scientific">Bugula neritina</name>
    <name type="common">Brown bryozoan</name>
    <name type="synonym">Sertularia neritina</name>
    <dbReference type="NCBI Taxonomy" id="10212"/>
    <lineage>
        <taxon>Eukaryota</taxon>
        <taxon>Metazoa</taxon>
        <taxon>Spiralia</taxon>
        <taxon>Lophotrochozoa</taxon>
        <taxon>Bryozoa</taxon>
        <taxon>Gymnolaemata</taxon>
        <taxon>Cheilostomatida</taxon>
        <taxon>Flustrina</taxon>
        <taxon>Buguloidea</taxon>
        <taxon>Bugulidae</taxon>
        <taxon>Bugula</taxon>
    </lineage>
</organism>
<accession>A0A7J7JEM7</accession>
<dbReference type="PROSITE" id="PS50802">
    <property type="entry name" value="OTU"/>
    <property type="match status" value="1"/>
</dbReference>
<name>A0A7J7JEM7_BUGNE</name>
<reference evidence="3" key="1">
    <citation type="submission" date="2020-06" db="EMBL/GenBank/DDBJ databases">
        <title>Draft genome of Bugula neritina, a colonial animal packing powerful symbionts and potential medicines.</title>
        <authorList>
            <person name="Rayko M."/>
        </authorList>
    </citation>
    <scope>NUCLEOTIDE SEQUENCE [LARGE SCALE GENOMIC DNA]</scope>
    <source>
        <strain evidence="3">Kwan_BN1</strain>
    </source>
</reference>
<dbReference type="InterPro" id="IPR003323">
    <property type="entry name" value="OTU_dom"/>
</dbReference>
<feature type="domain" description="OTU" evidence="2">
    <location>
        <begin position="244"/>
        <end position="268"/>
    </location>
</feature>
<protein>
    <submittedName>
        <fullName evidence="3">OTUD7A</fullName>
    </submittedName>
</protein>
<feature type="compositionally biased region" description="Polar residues" evidence="1">
    <location>
        <begin position="122"/>
        <end position="139"/>
    </location>
</feature>
<comment type="caution">
    <text evidence="3">The sequence shown here is derived from an EMBL/GenBank/DDBJ whole genome shotgun (WGS) entry which is preliminary data.</text>
</comment>
<dbReference type="Proteomes" id="UP000593567">
    <property type="component" value="Unassembled WGS sequence"/>
</dbReference>
<feature type="region of interest" description="Disordered" evidence="1">
    <location>
        <begin position="98"/>
        <end position="142"/>
    </location>
</feature>
<sequence length="268" mass="29465">MSSRNPPSAKFRSGSHRNGAPVRTHNKPVAPVPDGLVAAAPAAEERGVDINQLVHSFIERTGVMDETLARDFLVAKSWNLPEAVTSYRQTFLSEGDQINHPASPLATSPVTSDNPWRKPPSLVSQNAGLKSQSTASNNNIDRDRHQFVRGLSKVYELRDGAESIKIDKDNLLNESSLPENGSSKHHLSTSISLDNSFMIPDLSELSEGLAEYIEHELIDFVTMNILEQTGHINWWAQHSLSRRLWPLHTNGDGNCLLHAASLDGADPL</sequence>
<keyword evidence="4" id="KW-1185">Reference proteome</keyword>
<dbReference type="Gene3D" id="1.10.8.10">
    <property type="entry name" value="DNA helicase RuvA subunit, C-terminal domain"/>
    <property type="match status" value="1"/>
</dbReference>
<dbReference type="EMBL" id="VXIV02002660">
    <property type="protein sequence ID" value="KAF6023828.1"/>
    <property type="molecule type" value="Genomic_DNA"/>
</dbReference>
<feature type="compositionally biased region" description="Polar residues" evidence="1">
    <location>
        <begin position="105"/>
        <end position="114"/>
    </location>
</feature>
<evidence type="ECO:0000313" key="4">
    <source>
        <dbReference type="Proteomes" id="UP000593567"/>
    </source>
</evidence>
<dbReference type="AlphaFoldDB" id="A0A7J7JEM7"/>
<evidence type="ECO:0000256" key="1">
    <source>
        <dbReference type="SAM" id="MobiDB-lite"/>
    </source>
</evidence>
<evidence type="ECO:0000313" key="3">
    <source>
        <dbReference type="EMBL" id="KAF6023828.1"/>
    </source>
</evidence>